<evidence type="ECO:0000259" key="1">
    <source>
        <dbReference type="PROSITE" id="PS50943"/>
    </source>
</evidence>
<dbReference type="Gene3D" id="1.10.260.40">
    <property type="entry name" value="lambda repressor-like DNA-binding domains"/>
    <property type="match status" value="1"/>
</dbReference>
<sequence>MADGLCALMLDLSFSKPGEIVSRLCVRLRAERLALEMTQADVASRAGVGVNTVSNLEAGRNVSFENLVRVAMVLGRTRELEGLFMPRLDSLDDIRRYEAAAERQRIRKSGDA</sequence>
<dbReference type="InterPro" id="IPR010982">
    <property type="entry name" value="Lambda_DNA-bd_dom_sf"/>
</dbReference>
<accession>A0A7C2BB26</accession>
<comment type="caution">
    <text evidence="2">The sequence shown here is derived from an EMBL/GenBank/DDBJ whole genome shotgun (WGS) entry which is preliminary data.</text>
</comment>
<dbReference type="PROSITE" id="PS50943">
    <property type="entry name" value="HTH_CROC1"/>
    <property type="match status" value="1"/>
</dbReference>
<protein>
    <submittedName>
        <fullName evidence="2">XRE family transcriptional regulator</fullName>
    </submittedName>
</protein>
<gene>
    <name evidence="2" type="ORF">ENP23_16560</name>
</gene>
<dbReference type="SUPFAM" id="SSF47413">
    <property type="entry name" value="lambda repressor-like DNA-binding domains"/>
    <property type="match status" value="1"/>
</dbReference>
<feature type="domain" description="HTH cro/C1-type" evidence="1">
    <location>
        <begin position="28"/>
        <end position="80"/>
    </location>
</feature>
<dbReference type="SMART" id="SM00530">
    <property type="entry name" value="HTH_XRE"/>
    <property type="match status" value="1"/>
</dbReference>
<name>A0A7C2BB26_9PSED</name>
<dbReference type="GO" id="GO:0003677">
    <property type="term" value="F:DNA binding"/>
    <property type="evidence" value="ECO:0007669"/>
    <property type="project" value="InterPro"/>
</dbReference>
<dbReference type="OrthoDB" id="6433578at2"/>
<organism evidence="2">
    <name type="scientific">Pseudomonas graminis</name>
    <dbReference type="NCBI Taxonomy" id="158627"/>
    <lineage>
        <taxon>Bacteria</taxon>
        <taxon>Pseudomonadati</taxon>
        <taxon>Pseudomonadota</taxon>
        <taxon>Gammaproteobacteria</taxon>
        <taxon>Pseudomonadales</taxon>
        <taxon>Pseudomonadaceae</taxon>
        <taxon>Pseudomonas</taxon>
    </lineage>
</organism>
<dbReference type="AlphaFoldDB" id="A0A7C2BB26"/>
<dbReference type="Pfam" id="PF01381">
    <property type="entry name" value="HTH_3"/>
    <property type="match status" value="1"/>
</dbReference>
<evidence type="ECO:0000313" key="2">
    <source>
        <dbReference type="EMBL" id="HEF27376.1"/>
    </source>
</evidence>
<dbReference type="InterPro" id="IPR001387">
    <property type="entry name" value="Cro/C1-type_HTH"/>
</dbReference>
<dbReference type="EMBL" id="DSIN01000029">
    <property type="protein sequence ID" value="HEF27376.1"/>
    <property type="molecule type" value="Genomic_DNA"/>
</dbReference>
<dbReference type="CDD" id="cd00093">
    <property type="entry name" value="HTH_XRE"/>
    <property type="match status" value="1"/>
</dbReference>
<proteinExistence type="predicted"/>
<reference evidence="2" key="1">
    <citation type="journal article" date="2020" name="mSystems">
        <title>Genome- and Community-Level Interaction Insights into Carbon Utilization and Element Cycling Functions of Hydrothermarchaeota in Hydrothermal Sediment.</title>
        <authorList>
            <person name="Zhou Z."/>
            <person name="Liu Y."/>
            <person name="Xu W."/>
            <person name="Pan J."/>
            <person name="Luo Z.H."/>
            <person name="Li M."/>
        </authorList>
    </citation>
    <scope>NUCLEOTIDE SEQUENCE [LARGE SCALE GENOMIC DNA]</scope>
    <source>
        <strain evidence="2">SpSt-200</strain>
    </source>
</reference>